<dbReference type="Proteomes" id="UP000095605">
    <property type="component" value="Unassembled WGS sequence"/>
</dbReference>
<dbReference type="InterPro" id="IPR017441">
    <property type="entry name" value="Protein_kinase_ATP_BS"/>
</dbReference>
<dbReference type="InterPro" id="IPR011009">
    <property type="entry name" value="Kinase-like_dom_sf"/>
</dbReference>
<dbReference type="Gene3D" id="3.30.200.20">
    <property type="entry name" value="Phosphorylase Kinase, domain 1"/>
    <property type="match status" value="1"/>
</dbReference>
<dbReference type="PROSITE" id="PS00107">
    <property type="entry name" value="PROTEIN_KINASE_ATP"/>
    <property type="match status" value="1"/>
</dbReference>
<comment type="caution">
    <text evidence="5">The sequence shown here is derived from an EMBL/GenBank/DDBJ whole genome shotgun (WGS) entry which is preliminary data.</text>
</comment>
<dbReference type="GO" id="GO:0004674">
    <property type="term" value="F:protein serine/threonine kinase activity"/>
    <property type="evidence" value="ECO:0007669"/>
    <property type="project" value="InterPro"/>
</dbReference>
<reference evidence="6" key="1">
    <citation type="journal article" date="2016" name="Genome Announc.">
        <title>Genome sequences of three species of Hanseniaspora isolated from spontaneous wine fermentations.</title>
        <authorList>
            <person name="Sternes P.R."/>
            <person name="Lee D."/>
            <person name="Kutyna D.R."/>
            <person name="Borneman A.R."/>
        </authorList>
    </citation>
    <scope>NUCLEOTIDE SEQUENCE [LARGE SCALE GENOMIC DNA]</scope>
    <source>
        <strain evidence="6">AWRI3578</strain>
    </source>
</reference>
<evidence type="ECO:0000313" key="6">
    <source>
        <dbReference type="Proteomes" id="UP000095605"/>
    </source>
</evidence>
<evidence type="ECO:0000256" key="1">
    <source>
        <dbReference type="ARBA" id="ARBA00022741"/>
    </source>
</evidence>
<keyword evidence="6" id="KW-1185">Reference proteome</keyword>
<dbReference type="SUPFAM" id="SSF56112">
    <property type="entry name" value="Protein kinase-like (PK-like)"/>
    <property type="match status" value="1"/>
</dbReference>
<dbReference type="EMBL" id="LPNL01000002">
    <property type="protein sequence ID" value="OEJ91306.1"/>
    <property type="molecule type" value="Genomic_DNA"/>
</dbReference>
<evidence type="ECO:0000313" key="5">
    <source>
        <dbReference type="EMBL" id="OEJ91306.1"/>
    </source>
</evidence>
<dbReference type="PANTHER" id="PTHR24348">
    <property type="entry name" value="SERINE/THREONINE-PROTEIN KINASE UNC-51-RELATED"/>
    <property type="match status" value="1"/>
</dbReference>
<proteinExistence type="predicted"/>
<dbReference type="OrthoDB" id="410920at2759"/>
<dbReference type="AlphaFoldDB" id="A0A1E5RWT3"/>
<dbReference type="Gene3D" id="1.10.510.10">
    <property type="entry name" value="Transferase(Phosphotransferase) domain 1"/>
    <property type="match status" value="1"/>
</dbReference>
<dbReference type="InterPro" id="IPR000719">
    <property type="entry name" value="Prot_kinase_dom"/>
</dbReference>
<dbReference type="InterPro" id="IPR008271">
    <property type="entry name" value="Ser/Thr_kinase_AS"/>
</dbReference>
<gene>
    <name evidence="5" type="ORF">AWRI3578_g665</name>
</gene>
<protein>
    <submittedName>
        <fullName evidence="5">Serine/threonine-protein kinase PRR1</fullName>
    </submittedName>
</protein>
<keyword evidence="5" id="KW-0808">Transferase</keyword>
<accession>A0A1E5RWT3</accession>
<evidence type="ECO:0000259" key="4">
    <source>
        <dbReference type="PROSITE" id="PS50011"/>
    </source>
</evidence>
<evidence type="ECO:0000256" key="3">
    <source>
        <dbReference type="PROSITE-ProRule" id="PRU10141"/>
    </source>
</evidence>
<dbReference type="PROSITE" id="PS00108">
    <property type="entry name" value="PROTEIN_KINASE_ST"/>
    <property type="match status" value="1"/>
</dbReference>
<dbReference type="InterPro" id="IPR045269">
    <property type="entry name" value="Atg1-like"/>
</dbReference>
<keyword evidence="5" id="KW-0418">Kinase</keyword>
<dbReference type="GO" id="GO:0005737">
    <property type="term" value="C:cytoplasm"/>
    <property type="evidence" value="ECO:0007669"/>
    <property type="project" value="TreeGrafter"/>
</dbReference>
<keyword evidence="2 3" id="KW-0067">ATP-binding</keyword>
<keyword evidence="1 3" id="KW-0547">Nucleotide-binding</keyword>
<sequence length="566" mass="65409">MTNYSSDNSIYHLQNKDLIDKTLPDAQNKLNQINTKQASENLTSQKIDVLPTPNTLFIPKRNRKDKTEDSRIINRISSVIPDNFDVNNSTMFGNLTNTINKKIDGHPTLLDQAQLKKQRDVSASDIYSPPVYQKQRHISAPITLRNISSTNSSEASVRMYNSTNHFSPTTEHNNNLIMVNTQYLDNVMNQNQVIKEEKSLKIYSQKDKFTTFRRKEILGAGNFSDVYRFVDETTGDSYACKYIKYPIELLKSIKRDKEKANDMIMKLESSLLREIKILNEINLLRHNGTSDHDKVFRKGGSNIIELIGVNDLNLLNNDFFIRDFYQSNKKLPECYIMTDLCSGGNLLEFVKEFKLSIQMIHEISYQTLLALNFLHENLIIHRDVKLENILLTLPSTAILDLFERGMPIPPTLVKLSDFGLSKRITADEPLSATRCGSPDYIPPEILLGLPYDGRLTDVWSFGVCLYAILEEMLPFDSDAIMERQREMCIKSGKVIVQKRRGMSDSARISRCDWKWYYMSDFENTDLPEEDLVLIKKCKNIVEKCLLRRTERYSTQKLLDMDFFYVE</sequence>
<dbReference type="GO" id="GO:0005524">
    <property type="term" value="F:ATP binding"/>
    <property type="evidence" value="ECO:0007669"/>
    <property type="project" value="UniProtKB-UniRule"/>
</dbReference>
<organism evidence="5 6">
    <name type="scientific">Hanseniaspora opuntiae</name>
    <dbReference type="NCBI Taxonomy" id="211096"/>
    <lineage>
        <taxon>Eukaryota</taxon>
        <taxon>Fungi</taxon>
        <taxon>Dikarya</taxon>
        <taxon>Ascomycota</taxon>
        <taxon>Saccharomycotina</taxon>
        <taxon>Saccharomycetes</taxon>
        <taxon>Saccharomycodales</taxon>
        <taxon>Saccharomycodaceae</taxon>
        <taxon>Hanseniaspora</taxon>
    </lineage>
</organism>
<dbReference type="PANTHER" id="PTHR24348:SF68">
    <property type="entry name" value="SERINE_THREONINE-PROTEIN KINASE ATG1C"/>
    <property type="match status" value="1"/>
</dbReference>
<dbReference type="Pfam" id="PF00069">
    <property type="entry name" value="Pkinase"/>
    <property type="match status" value="1"/>
</dbReference>
<dbReference type="SMART" id="SM00220">
    <property type="entry name" value="S_TKc"/>
    <property type="match status" value="1"/>
</dbReference>
<dbReference type="GO" id="GO:0010506">
    <property type="term" value="P:regulation of autophagy"/>
    <property type="evidence" value="ECO:0007669"/>
    <property type="project" value="InterPro"/>
</dbReference>
<name>A0A1E5RWT3_9ASCO</name>
<dbReference type="PROSITE" id="PS50011">
    <property type="entry name" value="PROTEIN_KINASE_DOM"/>
    <property type="match status" value="1"/>
</dbReference>
<feature type="domain" description="Protein kinase" evidence="4">
    <location>
        <begin position="212"/>
        <end position="563"/>
    </location>
</feature>
<evidence type="ECO:0000256" key="2">
    <source>
        <dbReference type="ARBA" id="ARBA00022840"/>
    </source>
</evidence>
<feature type="binding site" evidence="3">
    <location>
        <position position="241"/>
    </location>
    <ligand>
        <name>ATP</name>
        <dbReference type="ChEBI" id="CHEBI:30616"/>
    </ligand>
</feature>